<evidence type="ECO:0000259" key="6">
    <source>
        <dbReference type="PROSITE" id="PS50054"/>
    </source>
</evidence>
<dbReference type="GO" id="GO:0017017">
    <property type="term" value="F:MAP kinase tyrosine/serine/threonine phosphatase activity"/>
    <property type="evidence" value="ECO:0007669"/>
    <property type="project" value="InterPro"/>
</dbReference>
<feature type="region of interest" description="Disordered" evidence="5">
    <location>
        <begin position="26"/>
        <end position="68"/>
    </location>
</feature>
<dbReference type="Gene3D" id="3.40.250.10">
    <property type="entry name" value="Rhodanese-like domain"/>
    <property type="match status" value="1"/>
</dbReference>
<dbReference type="RefSeq" id="XP_014161705.1">
    <property type="nucleotide sequence ID" value="XM_014306230.1"/>
</dbReference>
<dbReference type="Pfam" id="PF00581">
    <property type="entry name" value="Rhodanese"/>
    <property type="match status" value="1"/>
</dbReference>
<evidence type="ECO:0000313" key="10">
    <source>
        <dbReference type="Proteomes" id="UP000054560"/>
    </source>
</evidence>
<dbReference type="InterPro" id="IPR001763">
    <property type="entry name" value="Rhodanese-like_dom"/>
</dbReference>
<dbReference type="PROSITE" id="PS50206">
    <property type="entry name" value="RHODANESE_3"/>
    <property type="match status" value="1"/>
</dbReference>
<evidence type="ECO:0000256" key="4">
    <source>
        <dbReference type="ARBA" id="ARBA00022912"/>
    </source>
</evidence>
<feature type="compositionally biased region" description="Basic and acidic residues" evidence="5">
    <location>
        <begin position="476"/>
        <end position="485"/>
    </location>
</feature>
<evidence type="ECO:0000256" key="2">
    <source>
        <dbReference type="ARBA" id="ARBA00013064"/>
    </source>
</evidence>
<feature type="domain" description="Rhodanese" evidence="8">
    <location>
        <begin position="160"/>
        <end position="208"/>
    </location>
</feature>
<dbReference type="PANTHER" id="PTHR10159:SF519">
    <property type="entry name" value="DUAL SPECIFICITY PROTEIN PHOSPHATASE MPK3"/>
    <property type="match status" value="1"/>
</dbReference>
<evidence type="ECO:0000256" key="5">
    <source>
        <dbReference type="SAM" id="MobiDB-lite"/>
    </source>
</evidence>
<dbReference type="GeneID" id="25900564"/>
<keyword evidence="10" id="KW-1185">Reference proteome</keyword>
<keyword evidence="4" id="KW-0904">Protein phosphatase</keyword>
<feature type="domain" description="Tyrosine specific protein phosphatases" evidence="7">
    <location>
        <begin position="396"/>
        <end position="460"/>
    </location>
</feature>
<dbReference type="Pfam" id="PF00782">
    <property type="entry name" value="DSPc"/>
    <property type="match status" value="1"/>
</dbReference>
<evidence type="ECO:0000259" key="8">
    <source>
        <dbReference type="PROSITE" id="PS50206"/>
    </source>
</evidence>
<dbReference type="SMART" id="SM00195">
    <property type="entry name" value="DSPc"/>
    <property type="match status" value="1"/>
</dbReference>
<accession>A0A0L0GHI4</accession>
<dbReference type="GO" id="GO:0004725">
    <property type="term" value="F:protein tyrosine phosphatase activity"/>
    <property type="evidence" value="ECO:0007669"/>
    <property type="project" value="UniProtKB-EC"/>
</dbReference>
<feature type="domain" description="Tyrosine-protein phosphatase" evidence="6">
    <location>
        <begin position="336"/>
        <end position="479"/>
    </location>
</feature>
<feature type="compositionally biased region" description="Polar residues" evidence="5">
    <location>
        <begin position="492"/>
        <end position="503"/>
    </location>
</feature>
<organism evidence="9 10">
    <name type="scientific">Sphaeroforma arctica JP610</name>
    <dbReference type="NCBI Taxonomy" id="667725"/>
    <lineage>
        <taxon>Eukaryota</taxon>
        <taxon>Ichthyosporea</taxon>
        <taxon>Ichthyophonida</taxon>
        <taxon>Sphaeroforma</taxon>
    </lineage>
</organism>
<dbReference type="PROSITE" id="PS50054">
    <property type="entry name" value="TYR_PHOSPHATASE_DUAL"/>
    <property type="match status" value="1"/>
</dbReference>
<dbReference type="EC" id="3.1.3.48" evidence="2"/>
<dbReference type="InterPro" id="IPR036873">
    <property type="entry name" value="Rhodanese-like_dom_sf"/>
</dbReference>
<sequence length="503" mass="55868">MEEDDLRLARDFSPLTTTFDSALQLKDTQEQTTNDSRGKYDRSNVGPRNSETTSTRSGFTSNRCGGRTKACSSDTILEHVTTGDSQVYSSDLPLFSENIPAADAVEKRPARHLSIETLSSTLSGGSLDPPEGAADFNISPQLRKYAIGSEDLANLLRTARSEETAVLDCRSFVAYNSGHIRNAVNMNCPTLVLKRLQARIRKEEAEKYGNDHNIASVGPKCLADKAFVVDKLLSSPQENHVELKERCKLGLIRNMILCGDEALSKVAAGEASCLLERLLDILKNQQTVLYYLKEPYIQFAKRYADLVVTIQSVDKEKVHKTPPPSALLASKNMEMEPTRVLSYLYLGNKRNSADMESLKALGITHILNVAKECIPQSDNNQDMRYKNIPLLDSTEEDILSVLEESILFIDTAKDSNGKILVHCVGGISRSVAVILAYLVRTNEVTLDSAYAFMKERKSNISPNISFMGQLLEFSKNEEQKRESKKSIKSRARQNTLSRTKTVG</sequence>
<dbReference type="SUPFAM" id="SSF52821">
    <property type="entry name" value="Rhodanese/Cell cycle control phosphatase"/>
    <property type="match status" value="1"/>
</dbReference>
<evidence type="ECO:0000313" key="9">
    <source>
        <dbReference type="EMBL" id="KNC87803.1"/>
    </source>
</evidence>
<dbReference type="InterPro" id="IPR029021">
    <property type="entry name" value="Prot-tyrosine_phosphatase-like"/>
</dbReference>
<dbReference type="InterPro" id="IPR020422">
    <property type="entry name" value="TYR_PHOSPHATASE_DUAL_dom"/>
</dbReference>
<dbReference type="PANTHER" id="PTHR10159">
    <property type="entry name" value="DUAL SPECIFICITY PROTEIN PHOSPHATASE"/>
    <property type="match status" value="1"/>
</dbReference>
<dbReference type="Proteomes" id="UP000054560">
    <property type="component" value="Unassembled WGS sequence"/>
</dbReference>
<dbReference type="CDD" id="cd14498">
    <property type="entry name" value="DSP"/>
    <property type="match status" value="1"/>
</dbReference>
<feature type="region of interest" description="Disordered" evidence="5">
    <location>
        <begin position="476"/>
        <end position="503"/>
    </location>
</feature>
<evidence type="ECO:0000259" key="7">
    <source>
        <dbReference type="PROSITE" id="PS50056"/>
    </source>
</evidence>
<keyword evidence="3" id="KW-0378">Hydrolase</keyword>
<dbReference type="PROSITE" id="PS50056">
    <property type="entry name" value="TYR_PHOSPHATASE_2"/>
    <property type="match status" value="1"/>
</dbReference>
<evidence type="ECO:0000256" key="3">
    <source>
        <dbReference type="ARBA" id="ARBA00022801"/>
    </source>
</evidence>
<name>A0A0L0GHI4_9EUKA</name>
<dbReference type="InterPro" id="IPR008343">
    <property type="entry name" value="MKP"/>
</dbReference>
<dbReference type="InterPro" id="IPR000387">
    <property type="entry name" value="Tyr_Pase_dom"/>
</dbReference>
<dbReference type="Gene3D" id="3.90.190.10">
    <property type="entry name" value="Protein tyrosine phosphatase superfamily"/>
    <property type="match status" value="1"/>
</dbReference>
<dbReference type="eggNOG" id="KOG1716">
    <property type="taxonomic scope" value="Eukaryota"/>
</dbReference>
<dbReference type="InterPro" id="IPR000340">
    <property type="entry name" value="Dual-sp_phosphatase_cat-dom"/>
</dbReference>
<dbReference type="OrthoDB" id="165342at2759"/>
<comment type="similarity">
    <text evidence="1">Belongs to the protein-tyrosine phosphatase family. Non-receptor class dual specificity subfamily.</text>
</comment>
<dbReference type="EMBL" id="KQ241598">
    <property type="protein sequence ID" value="KNC87803.1"/>
    <property type="molecule type" value="Genomic_DNA"/>
</dbReference>
<dbReference type="PRINTS" id="PR01764">
    <property type="entry name" value="MAPKPHPHTASE"/>
</dbReference>
<dbReference type="GO" id="GO:0005737">
    <property type="term" value="C:cytoplasm"/>
    <property type="evidence" value="ECO:0007669"/>
    <property type="project" value="TreeGrafter"/>
</dbReference>
<dbReference type="SUPFAM" id="SSF52799">
    <property type="entry name" value="(Phosphotyrosine protein) phosphatases II"/>
    <property type="match status" value="1"/>
</dbReference>
<evidence type="ECO:0000256" key="1">
    <source>
        <dbReference type="ARBA" id="ARBA00008601"/>
    </source>
</evidence>
<gene>
    <name evidence="9" type="ORF">SARC_00060</name>
</gene>
<dbReference type="GO" id="GO:0043409">
    <property type="term" value="P:negative regulation of MAPK cascade"/>
    <property type="evidence" value="ECO:0007669"/>
    <property type="project" value="TreeGrafter"/>
</dbReference>
<feature type="compositionally biased region" description="Polar residues" evidence="5">
    <location>
        <begin position="46"/>
        <end position="63"/>
    </location>
</feature>
<protein>
    <recommendedName>
        <fullName evidence="2">protein-tyrosine-phosphatase</fullName>
        <ecNumber evidence="2">3.1.3.48</ecNumber>
    </recommendedName>
</protein>
<proteinExistence type="inferred from homology"/>
<dbReference type="AlphaFoldDB" id="A0A0L0GHI4"/>
<dbReference type="STRING" id="667725.A0A0L0GHI4"/>
<reference evidence="9 10" key="1">
    <citation type="submission" date="2011-02" db="EMBL/GenBank/DDBJ databases">
        <title>The Genome Sequence of Sphaeroforma arctica JP610.</title>
        <authorList>
            <consortium name="The Broad Institute Genome Sequencing Platform"/>
            <person name="Russ C."/>
            <person name="Cuomo C."/>
            <person name="Young S.K."/>
            <person name="Zeng Q."/>
            <person name="Gargeya S."/>
            <person name="Alvarado L."/>
            <person name="Berlin A."/>
            <person name="Chapman S.B."/>
            <person name="Chen Z."/>
            <person name="Freedman E."/>
            <person name="Gellesch M."/>
            <person name="Goldberg J."/>
            <person name="Griggs A."/>
            <person name="Gujja S."/>
            <person name="Heilman E."/>
            <person name="Heiman D."/>
            <person name="Howarth C."/>
            <person name="Mehta T."/>
            <person name="Neiman D."/>
            <person name="Pearson M."/>
            <person name="Roberts A."/>
            <person name="Saif S."/>
            <person name="Shea T."/>
            <person name="Shenoy N."/>
            <person name="Sisk P."/>
            <person name="Stolte C."/>
            <person name="Sykes S."/>
            <person name="White J."/>
            <person name="Yandava C."/>
            <person name="Burger G."/>
            <person name="Gray M.W."/>
            <person name="Holland P.W.H."/>
            <person name="King N."/>
            <person name="Lang F.B.F."/>
            <person name="Roger A.J."/>
            <person name="Ruiz-Trillo I."/>
            <person name="Haas B."/>
            <person name="Nusbaum C."/>
            <person name="Birren B."/>
        </authorList>
    </citation>
    <scope>NUCLEOTIDE SEQUENCE [LARGE SCALE GENOMIC DNA]</scope>
    <source>
        <strain evidence="9 10">JP610</strain>
    </source>
</reference>